<dbReference type="EMBL" id="JAYXHS010000001">
    <property type="protein sequence ID" value="MEC5384571.1"/>
    <property type="molecule type" value="Genomic_DNA"/>
</dbReference>
<reference evidence="5 6" key="1">
    <citation type="submission" date="2024-01" db="EMBL/GenBank/DDBJ databases">
        <title>Uliginosibacterium soil sp. nov.</title>
        <authorList>
            <person name="Lv Y."/>
        </authorList>
    </citation>
    <scope>NUCLEOTIDE SEQUENCE [LARGE SCALE GENOMIC DNA]</scope>
    <source>
        <strain evidence="5 6">H3</strain>
    </source>
</reference>
<dbReference type="NCBIfam" id="TIGR03421">
    <property type="entry name" value="FeS_CyaY"/>
    <property type="match status" value="1"/>
</dbReference>
<gene>
    <name evidence="4 5" type="primary">cyaY</name>
    <name evidence="5" type="ORF">VVD49_02495</name>
</gene>
<keyword evidence="3 4" id="KW-0408">Iron</keyword>
<accession>A0ABU6JYT3</accession>
<evidence type="ECO:0000256" key="4">
    <source>
        <dbReference type="HAMAP-Rule" id="MF_00142"/>
    </source>
</evidence>
<dbReference type="RefSeq" id="WP_327597545.1">
    <property type="nucleotide sequence ID" value="NZ_JAYXHS010000001.1"/>
</dbReference>
<comment type="similarity">
    <text evidence="1 4">Belongs to the frataxin family.</text>
</comment>
<keyword evidence="6" id="KW-1185">Reference proteome</keyword>
<comment type="function">
    <text evidence="4">Involved in iron-sulfur (Fe-S) cluster assembly. May act as a regulator of Fe-S biogenesis.</text>
</comment>
<keyword evidence="2 4" id="KW-0479">Metal-binding</keyword>
<dbReference type="Gene3D" id="3.30.920.10">
    <property type="entry name" value="Frataxin/CyaY"/>
    <property type="match status" value="1"/>
</dbReference>
<dbReference type="SUPFAM" id="SSF55387">
    <property type="entry name" value="Frataxin/Nqo15-like"/>
    <property type="match status" value="1"/>
</dbReference>
<comment type="caution">
    <text evidence="5">The sequence shown here is derived from an EMBL/GenBank/DDBJ whole genome shotgun (WGS) entry which is preliminary data.</text>
</comment>
<dbReference type="InterPro" id="IPR047584">
    <property type="entry name" value="CyaY"/>
</dbReference>
<evidence type="ECO:0000313" key="6">
    <source>
        <dbReference type="Proteomes" id="UP001331561"/>
    </source>
</evidence>
<sequence>MDENTFLDLADAEMARLEAAIERACDAADVDMDMESKPGGILELEFEDGSKIIINRHAAAREIWVAARSGGFHYKPDPRPEGTRWVNTRDGEDLYVALARVIGQQSGAAVSLS</sequence>
<dbReference type="InterPro" id="IPR020895">
    <property type="entry name" value="Frataxin_CS"/>
</dbReference>
<protein>
    <recommendedName>
        <fullName evidence="4">Iron-sulfur cluster assembly protein CyaY</fullName>
    </recommendedName>
</protein>
<dbReference type="SMART" id="SM01219">
    <property type="entry name" value="Frataxin_Cyay"/>
    <property type="match status" value="1"/>
</dbReference>
<dbReference type="PROSITE" id="PS01344">
    <property type="entry name" value="FRATAXIN_1"/>
    <property type="match status" value="1"/>
</dbReference>
<dbReference type="Proteomes" id="UP001331561">
    <property type="component" value="Unassembled WGS sequence"/>
</dbReference>
<evidence type="ECO:0000256" key="3">
    <source>
        <dbReference type="ARBA" id="ARBA00023004"/>
    </source>
</evidence>
<dbReference type="InterPro" id="IPR002908">
    <property type="entry name" value="Frataxin/CyaY"/>
</dbReference>
<dbReference type="PROSITE" id="PS50810">
    <property type="entry name" value="FRATAXIN_2"/>
    <property type="match status" value="1"/>
</dbReference>
<dbReference type="InterPro" id="IPR036524">
    <property type="entry name" value="Frataxin/CyaY_sf"/>
</dbReference>
<dbReference type="PANTHER" id="PTHR16821:SF2">
    <property type="entry name" value="FRATAXIN, MITOCHONDRIAL"/>
    <property type="match status" value="1"/>
</dbReference>
<dbReference type="PANTHER" id="PTHR16821">
    <property type="entry name" value="FRATAXIN"/>
    <property type="match status" value="1"/>
</dbReference>
<dbReference type="Pfam" id="PF01491">
    <property type="entry name" value="Frataxin_Cyay"/>
    <property type="match status" value="1"/>
</dbReference>
<proteinExistence type="inferred from homology"/>
<name>A0ABU6JYT3_9RHOO</name>
<evidence type="ECO:0000256" key="1">
    <source>
        <dbReference type="ARBA" id="ARBA00008183"/>
    </source>
</evidence>
<dbReference type="HAMAP" id="MF_00142">
    <property type="entry name" value="CyaY"/>
    <property type="match status" value="1"/>
</dbReference>
<organism evidence="5 6">
    <name type="scientific">Uliginosibacterium silvisoli</name>
    <dbReference type="NCBI Taxonomy" id="3114758"/>
    <lineage>
        <taxon>Bacteria</taxon>
        <taxon>Pseudomonadati</taxon>
        <taxon>Pseudomonadota</taxon>
        <taxon>Betaproteobacteria</taxon>
        <taxon>Rhodocyclales</taxon>
        <taxon>Zoogloeaceae</taxon>
        <taxon>Uliginosibacterium</taxon>
    </lineage>
</organism>
<evidence type="ECO:0000313" key="5">
    <source>
        <dbReference type="EMBL" id="MEC5384571.1"/>
    </source>
</evidence>
<evidence type="ECO:0000256" key="2">
    <source>
        <dbReference type="ARBA" id="ARBA00022723"/>
    </source>
</evidence>